<dbReference type="InterPro" id="IPR027268">
    <property type="entry name" value="Peptidase_M4/M1_CTD_sf"/>
</dbReference>
<dbReference type="InterPro" id="IPR014782">
    <property type="entry name" value="Peptidase_M1_dom"/>
</dbReference>
<dbReference type="GO" id="GO:0004301">
    <property type="term" value="F:epoxide hydrolase activity"/>
    <property type="evidence" value="ECO:0007669"/>
    <property type="project" value="TreeGrafter"/>
</dbReference>
<comment type="similarity">
    <text evidence="2">Belongs to the peptidase M1 family.</text>
</comment>
<protein>
    <submittedName>
        <fullName evidence="12">Leukotriene A-4 hydrolase</fullName>
    </submittedName>
</protein>
<dbReference type="Gene3D" id="2.60.40.1730">
    <property type="entry name" value="tricorn interacting facor f3 domain"/>
    <property type="match status" value="1"/>
</dbReference>
<dbReference type="RefSeq" id="XP_022284330.1">
    <property type="nucleotide sequence ID" value="XM_022428514.1"/>
</dbReference>
<evidence type="ECO:0000256" key="6">
    <source>
        <dbReference type="ARBA" id="ARBA00022801"/>
    </source>
</evidence>
<dbReference type="InterPro" id="IPR015211">
    <property type="entry name" value="Peptidase_M1_C"/>
</dbReference>
<dbReference type="InterPro" id="IPR042097">
    <property type="entry name" value="Aminopeptidase_N-like_N_sf"/>
</dbReference>
<dbReference type="InterPro" id="IPR016024">
    <property type="entry name" value="ARM-type_fold"/>
</dbReference>
<dbReference type="InterPro" id="IPR045357">
    <property type="entry name" value="Aminopeptidase_N-like_N"/>
</dbReference>
<keyword evidence="6 12" id="KW-0378">Hydrolase</keyword>
<comment type="cofactor">
    <cofactor evidence="10">
        <name>Zn(2+)</name>
        <dbReference type="ChEBI" id="CHEBI:29105"/>
    </cofactor>
    <text evidence="10">Binds 1 zinc ion per subunit.</text>
</comment>
<keyword evidence="7 10" id="KW-0862">Zinc</keyword>
<dbReference type="PANTHER" id="PTHR45726:SF3">
    <property type="entry name" value="LEUKOTRIENE A-4 HYDROLASE"/>
    <property type="match status" value="1"/>
</dbReference>
<proteinExistence type="inferred from homology"/>
<dbReference type="FunFam" id="3.30.2010.30:FF:000001">
    <property type="entry name" value="Leukotriene A(4) hydrolase"/>
    <property type="match status" value="1"/>
</dbReference>
<dbReference type="GO" id="GO:0008237">
    <property type="term" value="F:metallopeptidase activity"/>
    <property type="evidence" value="ECO:0007669"/>
    <property type="project" value="UniProtKB-KW"/>
</dbReference>
<dbReference type="GO" id="GO:0008270">
    <property type="term" value="F:zinc ion binding"/>
    <property type="evidence" value="ECO:0007669"/>
    <property type="project" value="InterPro"/>
</dbReference>
<evidence type="ECO:0000256" key="2">
    <source>
        <dbReference type="ARBA" id="ARBA00010136"/>
    </source>
</evidence>
<keyword evidence="13" id="KW-1185">Reference proteome</keyword>
<comment type="caution">
    <text evidence="12">The sequence shown here is derived from an EMBL/GenBank/DDBJ whole genome shotgun (WGS) entry which is preliminary data.</text>
</comment>
<feature type="active site" description="Proton donor" evidence="9">
    <location>
        <position position="379"/>
    </location>
</feature>
<feature type="binding site" evidence="10">
    <location>
        <position position="295"/>
    </location>
    <ligand>
        <name>Zn(2+)</name>
        <dbReference type="ChEBI" id="CHEBI:29105"/>
        <note>catalytic</note>
    </ligand>
</feature>
<dbReference type="OrthoDB" id="79562at2759"/>
<evidence type="ECO:0000256" key="9">
    <source>
        <dbReference type="PIRSR" id="PIRSR634015-1"/>
    </source>
</evidence>
<dbReference type="KEGG" id="pchm:VFPPC_06484"/>
<evidence type="ECO:0000256" key="1">
    <source>
        <dbReference type="ARBA" id="ARBA00004496"/>
    </source>
</evidence>
<dbReference type="GO" id="GO:0006508">
    <property type="term" value="P:proteolysis"/>
    <property type="evidence" value="ECO:0007669"/>
    <property type="project" value="UniProtKB-KW"/>
</dbReference>
<dbReference type="GeneID" id="28849504"/>
<dbReference type="EMBL" id="LSBJ02000005">
    <property type="protein sequence ID" value="OAQ65376.2"/>
    <property type="molecule type" value="Genomic_DNA"/>
</dbReference>
<dbReference type="InterPro" id="IPR049980">
    <property type="entry name" value="LTA4H_cat"/>
</dbReference>
<feature type="binding site" evidence="10">
    <location>
        <position position="314"/>
    </location>
    <ligand>
        <name>Zn(2+)</name>
        <dbReference type="ChEBI" id="CHEBI:29105"/>
        <note>catalytic</note>
    </ligand>
</feature>
<comment type="subcellular location">
    <subcellularLocation>
        <location evidence="1">Cytoplasm</location>
    </subcellularLocation>
</comment>
<dbReference type="STRING" id="1380566.A0A179FII0"/>
<dbReference type="SMART" id="SM01263">
    <property type="entry name" value="Leuk-A4-hydro_C"/>
    <property type="match status" value="1"/>
</dbReference>
<dbReference type="Gene3D" id="3.30.2010.30">
    <property type="match status" value="1"/>
</dbReference>
<dbReference type="GO" id="GO:0005829">
    <property type="term" value="C:cytosol"/>
    <property type="evidence" value="ECO:0007669"/>
    <property type="project" value="TreeGrafter"/>
</dbReference>
<dbReference type="CDD" id="cd09599">
    <property type="entry name" value="M1_LTA4H"/>
    <property type="match status" value="1"/>
</dbReference>
<sequence>MAKRDPSTLSNYHAWRTRHTTLDLRIDFANRELTGNVTLDLESLTDGQSDEVVLDCQSVRVATVEINSSPTIWEIGPETKALGSPLQVAVPLRATLGQIVKVKINFRTTDKCTALLWLGPEQTGNDGSFVFSQCYSIHARTLFPCQDTPDVKSTYAMSISSPSRVVSSGLPKGEQNKGDEKTYFFEQNIPIPTYLFALASGNLATASIGPNSSVVASPKQIEQCREEFEGGICPLMGEAEALLTPYVWGQYNLLIMPPSFPYGGMEHPIFTFASPTIMTGDGQGLRDVIPHELSHSWSGNLVTNASWEHYWLNEGWTVYLERRLASKIHGDAYFGLASILGWKRLQDDVERLGPDHEFTKLCVNLSGVHPDDAFCSIPYEKGFCLIYLLERVVGRNNFDDFIRHYFTVWAEKSLDSNEFQVTFLTFFADPKYVHLKDQLGSIKWKELFCQPGLPEKPSYDTSLVDTCYQQAEAWKDKIFVPTENDIRDWSSSQKLVLLNAILDFEQPLSVSQSRALGTVYQMSSCTNAILRTAYYQIALRAGDVTQLSGVADFLGQIGTLRYVRQLYKALAAVDIDLAVLTFEKNRYFYHPTCATLVDKELQAIGRKVKGTGYR</sequence>
<dbReference type="Proteomes" id="UP000078397">
    <property type="component" value="Unassembled WGS sequence"/>
</dbReference>
<dbReference type="Gene3D" id="1.25.40.320">
    <property type="entry name" value="Peptidase M1, leukotriene A4 hydrolase/aminopeptidase C-terminal domain"/>
    <property type="match status" value="1"/>
</dbReference>
<keyword evidence="8" id="KW-0482">Metalloprotease</keyword>
<evidence type="ECO:0000313" key="13">
    <source>
        <dbReference type="Proteomes" id="UP000078397"/>
    </source>
</evidence>
<dbReference type="SUPFAM" id="SSF55486">
    <property type="entry name" value="Metalloproteases ('zincins'), catalytic domain"/>
    <property type="match status" value="1"/>
</dbReference>
<feature type="active site" description="Proton acceptor" evidence="9">
    <location>
        <position position="292"/>
    </location>
</feature>
<evidence type="ECO:0000256" key="3">
    <source>
        <dbReference type="ARBA" id="ARBA00022490"/>
    </source>
</evidence>
<gene>
    <name evidence="12" type="ORF">VFPPC_06484</name>
</gene>
<keyword evidence="3" id="KW-0963">Cytoplasm</keyword>
<evidence type="ECO:0000256" key="5">
    <source>
        <dbReference type="ARBA" id="ARBA00022723"/>
    </source>
</evidence>
<feature type="binding site" evidence="10">
    <location>
        <position position="291"/>
    </location>
    <ligand>
        <name>Zn(2+)</name>
        <dbReference type="ChEBI" id="CHEBI:29105"/>
        <note>catalytic</note>
    </ligand>
</feature>
<keyword evidence="5 10" id="KW-0479">Metal-binding</keyword>
<dbReference type="InterPro" id="IPR038502">
    <property type="entry name" value="M1_LTA-4_hydro/amino_C_sf"/>
</dbReference>
<evidence type="ECO:0000256" key="8">
    <source>
        <dbReference type="ARBA" id="ARBA00023049"/>
    </source>
</evidence>
<dbReference type="InterPro" id="IPR034015">
    <property type="entry name" value="M1_LTA4H"/>
</dbReference>
<evidence type="ECO:0000256" key="7">
    <source>
        <dbReference type="ARBA" id="ARBA00022833"/>
    </source>
</evidence>
<dbReference type="Pfam" id="PF09127">
    <property type="entry name" value="Leuk-A4-hydro_C"/>
    <property type="match status" value="1"/>
</dbReference>
<dbReference type="InterPro" id="IPR001930">
    <property type="entry name" value="Peptidase_M1"/>
</dbReference>
<dbReference type="SUPFAM" id="SSF48371">
    <property type="entry name" value="ARM repeat"/>
    <property type="match status" value="1"/>
</dbReference>
<keyword evidence="4" id="KW-0645">Protease</keyword>
<accession>A0A179FII0</accession>
<feature type="domain" description="Peptidase M1 leukotriene A4 hydrolase/aminopeptidase C-terminal" evidence="11">
    <location>
        <begin position="462"/>
        <end position="601"/>
    </location>
</feature>
<reference evidence="12 13" key="1">
    <citation type="journal article" date="2016" name="PLoS Pathog.">
        <title>Biosynthesis of antibiotic leucinostatins in bio-control fungus Purpureocillium lilacinum and their inhibition on phytophthora revealed by genome mining.</title>
        <authorList>
            <person name="Wang G."/>
            <person name="Liu Z."/>
            <person name="Lin R."/>
            <person name="Li E."/>
            <person name="Mao Z."/>
            <person name="Ling J."/>
            <person name="Yang Y."/>
            <person name="Yin W.B."/>
            <person name="Xie B."/>
        </authorList>
    </citation>
    <scope>NUCLEOTIDE SEQUENCE [LARGE SCALE GENOMIC DNA]</scope>
    <source>
        <strain evidence="12">170</strain>
    </source>
</reference>
<organism evidence="12 13">
    <name type="scientific">Pochonia chlamydosporia 170</name>
    <dbReference type="NCBI Taxonomy" id="1380566"/>
    <lineage>
        <taxon>Eukaryota</taxon>
        <taxon>Fungi</taxon>
        <taxon>Dikarya</taxon>
        <taxon>Ascomycota</taxon>
        <taxon>Pezizomycotina</taxon>
        <taxon>Sordariomycetes</taxon>
        <taxon>Hypocreomycetidae</taxon>
        <taxon>Hypocreales</taxon>
        <taxon>Clavicipitaceae</taxon>
        <taxon>Pochonia</taxon>
    </lineage>
</organism>
<dbReference type="Pfam" id="PF01433">
    <property type="entry name" value="Peptidase_M1"/>
    <property type="match status" value="1"/>
</dbReference>
<dbReference type="AlphaFoldDB" id="A0A179FII0"/>
<name>A0A179FII0_METCM</name>
<dbReference type="PANTHER" id="PTHR45726">
    <property type="entry name" value="LEUKOTRIENE A-4 HYDROLASE"/>
    <property type="match status" value="1"/>
</dbReference>
<evidence type="ECO:0000256" key="4">
    <source>
        <dbReference type="ARBA" id="ARBA00022670"/>
    </source>
</evidence>
<evidence type="ECO:0000313" key="12">
    <source>
        <dbReference type="EMBL" id="OAQ65376.2"/>
    </source>
</evidence>
<evidence type="ECO:0000259" key="11">
    <source>
        <dbReference type="SMART" id="SM01263"/>
    </source>
</evidence>
<dbReference type="GO" id="GO:0004177">
    <property type="term" value="F:aminopeptidase activity"/>
    <property type="evidence" value="ECO:0007669"/>
    <property type="project" value="TreeGrafter"/>
</dbReference>
<evidence type="ECO:0000256" key="10">
    <source>
        <dbReference type="PIRSR" id="PIRSR634015-3"/>
    </source>
</evidence>
<dbReference type="FunFam" id="2.60.40.1730:FF:000004">
    <property type="entry name" value="Leukotriene A(4) hydrolase"/>
    <property type="match status" value="1"/>
</dbReference>
<dbReference type="Gene3D" id="1.10.390.10">
    <property type="entry name" value="Neutral Protease Domain 2"/>
    <property type="match status" value="1"/>
</dbReference>
<dbReference type="PRINTS" id="PR00756">
    <property type="entry name" value="ALADIPTASE"/>
</dbReference>
<dbReference type="Pfam" id="PF17900">
    <property type="entry name" value="Peptidase_M1_N"/>
    <property type="match status" value="1"/>
</dbReference>
<dbReference type="SUPFAM" id="SSF63737">
    <property type="entry name" value="Leukotriene A4 hydrolase N-terminal domain"/>
    <property type="match status" value="1"/>
</dbReference>